<dbReference type="AlphaFoldDB" id="A0A183D7P6"/>
<keyword evidence="1" id="KW-0472">Membrane</keyword>
<evidence type="ECO:0000313" key="4">
    <source>
        <dbReference type="WBParaSite" id="GPUH_0000474401-mRNA-1"/>
    </source>
</evidence>
<organism evidence="4">
    <name type="scientific">Gongylonema pulchrum</name>
    <dbReference type="NCBI Taxonomy" id="637853"/>
    <lineage>
        <taxon>Eukaryota</taxon>
        <taxon>Metazoa</taxon>
        <taxon>Ecdysozoa</taxon>
        <taxon>Nematoda</taxon>
        <taxon>Chromadorea</taxon>
        <taxon>Rhabditida</taxon>
        <taxon>Spirurina</taxon>
        <taxon>Spiruromorpha</taxon>
        <taxon>Spiruroidea</taxon>
        <taxon>Gongylonematidae</taxon>
        <taxon>Gongylonema</taxon>
    </lineage>
</organism>
<dbReference type="Proteomes" id="UP000271098">
    <property type="component" value="Unassembled WGS sequence"/>
</dbReference>
<evidence type="ECO:0000313" key="2">
    <source>
        <dbReference type="EMBL" id="VDK47011.1"/>
    </source>
</evidence>
<gene>
    <name evidence="2" type="ORF">GPUH_LOCUS4735</name>
</gene>
<keyword evidence="1" id="KW-0812">Transmembrane</keyword>
<proteinExistence type="predicted"/>
<evidence type="ECO:0000313" key="3">
    <source>
        <dbReference type="Proteomes" id="UP000271098"/>
    </source>
</evidence>
<name>A0A183D7P6_9BILA</name>
<keyword evidence="1" id="KW-1133">Transmembrane helix</keyword>
<accession>A0A183D7P6</accession>
<keyword evidence="3" id="KW-1185">Reference proteome</keyword>
<dbReference type="WBParaSite" id="GPUH_0000474401-mRNA-1">
    <property type="protein sequence ID" value="GPUH_0000474401-mRNA-1"/>
    <property type="gene ID" value="GPUH_0000474401"/>
</dbReference>
<dbReference type="EMBL" id="UYRT01009287">
    <property type="protein sequence ID" value="VDK47011.1"/>
    <property type="molecule type" value="Genomic_DNA"/>
</dbReference>
<reference evidence="4" key="1">
    <citation type="submission" date="2016-06" db="UniProtKB">
        <authorList>
            <consortium name="WormBaseParasite"/>
        </authorList>
    </citation>
    <scope>IDENTIFICATION</scope>
</reference>
<dbReference type="OrthoDB" id="5858893at2759"/>
<feature type="transmembrane region" description="Helical" evidence="1">
    <location>
        <begin position="7"/>
        <end position="30"/>
    </location>
</feature>
<sequence length="151" mass="17377">MDLLTSVFCFFIVLGILLILSNGYFAYILITHRVLLRRYCAITVQCIVNTAEGIALLISGIARLIIMKTGFEAETSKRICLLVPWNLLFIWAEPMQAVSLLLVGIDRFFAVFLPILYFKKHFKIQIIEVRSFYGFFVTLHTTQKQFSQNCV</sequence>
<feature type="transmembrane region" description="Helical" evidence="1">
    <location>
        <begin position="42"/>
        <end position="66"/>
    </location>
</feature>
<evidence type="ECO:0000256" key="1">
    <source>
        <dbReference type="SAM" id="Phobius"/>
    </source>
</evidence>
<feature type="transmembrane region" description="Helical" evidence="1">
    <location>
        <begin position="98"/>
        <end position="118"/>
    </location>
</feature>
<protein>
    <submittedName>
        <fullName evidence="4">G_PROTEIN_RECEP_F1_2 domain-containing protein</fullName>
    </submittedName>
</protein>
<reference evidence="2 3" key="2">
    <citation type="submission" date="2018-11" db="EMBL/GenBank/DDBJ databases">
        <authorList>
            <consortium name="Pathogen Informatics"/>
        </authorList>
    </citation>
    <scope>NUCLEOTIDE SEQUENCE [LARGE SCALE GENOMIC DNA]</scope>
</reference>